<keyword evidence="5 9" id="KW-0418">Kinase</keyword>
<reference evidence="9" key="1">
    <citation type="journal article" date="2017" name="Nature">
        <title>The sunflower genome provides insights into oil metabolism, flowering and Asterid evolution.</title>
        <authorList>
            <person name="Badouin H."/>
            <person name="Gouzy J."/>
            <person name="Grassa C.J."/>
            <person name="Murat F."/>
            <person name="Staton S.E."/>
            <person name="Cottret L."/>
            <person name="Lelandais-Briere C."/>
            <person name="Owens G.L."/>
            <person name="Carrere S."/>
            <person name="Mayjonade B."/>
            <person name="Legrand L."/>
            <person name="Gill N."/>
            <person name="Kane N.C."/>
            <person name="Bowers J.E."/>
            <person name="Hubner S."/>
            <person name="Bellec A."/>
            <person name="Berard A."/>
            <person name="Berges H."/>
            <person name="Blanchet N."/>
            <person name="Boniface M.C."/>
            <person name="Brunel D."/>
            <person name="Catrice O."/>
            <person name="Chaidir N."/>
            <person name="Claudel C."/>
            <person name="Donnadieu C."/>
            <person name="Faraut T."/>
            <person name="Fievet G."/>
            <person name="Helmstetter N."/>
            <person name="King M."/>
            <person name="Knapp S.J."/>
            <person name="Lai Z."/>
            <person name="Le Paslier M.C."/>
            <person name="Lippi Y."/>
            <person name="Lorenzon L."/>
            <person name="Mandel J.R."/>
            <person name="Marage G."/>
            <person name="Marchand G."/>
            <person name="Marquand E."/>
            <person name="Bret-Mestries E."/>
            <person name="Morien E."/>
            <person name="Nambeesan S."/>
            <person name="Nguyen T."/>
            <person name="Pegot-Espagnet P."/>
            <person name="Pouilly N."/>
            <person name="Raftis F."/>
            <person name="Sallet E."/>
            <person name="Schiex T."/>
            <person name="Thomas J."/>
            <person name="Vandecasteele C."/>
            <person name="Vares D."/>
            <person name="Vear F."/>
            <person name="Vautrin S."/>
            <person name="Crespi M."/>
            <person name="Mangin B."/>
            <person name="Burke J.M."/>
            <person name="Salse J."/>
            <person name="Munos S."/>
            <person name="Vincourt P."/>
            <person name="Rieseberg L.H."/>
            <person name="Langlade N.B."/>
        </authorList>
    </citation>
    <scope>NUCLEOTIDE SEQUENCE</scope>
    <source>
        <tissue evidence="9">Leaves</tissue>
    </source>
</reference>
<evidence type="ECO:0000256" key="5">
    <source>
        <dbReference type="ARBA" id="ARBA00022777"/>
    </source>
</evidence>
<evidence type="ECO:0000256" key="1">
    <source>
        <dbReference type="ARBA" id="ARBA00012513"/>
    </source>
</evidence>
<organism evidence="9 10">
    <name type="scientific">Helianthus annuus</name>
    <name type="common">Common sunflower</name>
    <dbReference type="NCBI Taxonomy" id="4232"/>
    <lineage>
        <taxon>Eukaryota</taxon>
        <taxon>Viridiplantae</taxon>
        <taxon>Streptophyta</taxon>
        <taxon>Embryophyta</taxon>
        <taxon>Tracheophyta</taxon>
        <taxon>Spermatophyta</taxon>
        <taxon>Magnoliopsida</taxon>
        <taxon>eudicotyledons</taxon>
        <taxon>Gunneridae</taxon>
        <taxon>Pentapetalae</taxon>
        <taxon>asterids</taxon>
        <taxon>campanulids</taxon>
        <taxon>Asterales</taxon>
        <taxon>Asteraceae</taxon>
        <taxon>Asteroideae</taxon>
        <taxon>Heliantheae alliance</taxon>
        <taxon>Heliantheae</taxon>
        <taxon>Helianthus</taxon>
    </lineage>
</organism>
<evidence type="ECO:0000256" key="8">
    <source>
        <dbReference type="ARBA" id="ARBA00048679"/>
    </source>
</evidence>
<dbReference type="InterPro" id="IPR011009">
    <property type="entry name" value="Kinase-like_dom_sf"/>
</dbReference>
<evidence type="ECO:0000256" key="7">
    <source>
        <dbReference type="ARBA" id="ARBA00047899"/>
    </source>
</evidence>
<dbReference type="OrthoDB" id="4062651at2759"/>
<comment type="catalytic activity">
    <reaction evidence="8">
        <text>L-seryl-[protein] + ATP = O-phospho-L-seryl-[protein] + ADP + H(+)</text>
        <dbReference type="Rhea" id="RHEA:17989"/>
        <dbReference type="Rhea" id="RHEA-COMP:9863"/>
        <dbReference type="Rhea" id="RHEA-COMP:11604"/>
        <dbReference type="ChEBI" id="CHEBI:15378"/>
        <dbReference type="ChEBI" id="CHEBI:29999"/>
        <dbReference type="ChEBI" id="CHEBI:30616"/>
        <dbReference type="ChEBI" id="CHEBI:83421"/>
        <dbReference type="ChEBI" id="CHEBI:456216"/>
        <dbReference type="EC" id="2.7.11.1"/>
    </reaction>
</comment>
<dbReference type="FunFam" id="3.30.200.20:FF:000075">
    <property type="entry name" value="Probable serine/threonine-protein kinase WNK1"/>
    <property type="match status" value="1"/>
</dbReference>
<dbReference type="GO" id="GO:0005524">
    <property type="term" value="F:ATP binding"/>
    <property type="evidence" value="ECO:0007669"/>
    <property type="project" value="UniProtKB-KW"/>
</dbReference>
<keyword evidence="10" id="KW-1185">Reference proteome</keyword>
<dbReference type="PANTHER" id="PTHR13902">
    <property type="entry name" value="SERINE/THREONINE-PROTEIN KINASE WNK WITH NO LYSINE -RELATED"/>
    <property type="match status" value="1"/>
</dbReference>
<evidence type="ECO:0000313" key="9">
    <source>
        <dbReference type="EMBL" id="KAF5764933.1"/>
    </source>
</evidence>
<dbReference type="SUPFAM" id="SSF56112">
    <property type="entry name" value="Protein kinase-like (PK-like)"/>
    <property type="match status" value="1"/>
</dbReference>
<evidence type="ECO:0000313" key="10">
    <source>
        <dbReference type="Proteomes" id="UP000215914"/>
    </source>
</evidence>
<dbReference type="AlphaFoldDB" id="A0A9K3E2N1"/>
<keyword evidence="3 9" id="KW-0808">Transferase</keyword>
<dbReference type="InterPro" id="IPR050588">
    <property type="entry name" value="WNK_Ser-Thr_kinase"/>
</dbReference>
<keyword evidence="4" id="KW-0547">Nucleotide-binding</keyword>
<evidence type="ECO:0000256" key="4">
    <source>
        <dbReference type="ARBA" id="ARBA00022741"/>
    </source>
</evidence>
<evidence type="ECO:0000256" key="3">
    <source>
        <dbReference type="ARBA" id="ARBA00022679"/>
    </source>
</evidence>
<dbReference type="Gramene" id="mRNA:HanXRQr2_Chr15g0697731">
    <property type="protein sequence ID" value="mRNA:HanXRQr2_Chr15g0697731"/>
    <property type="gene ID" value="HanXRQr2_Chr15g0697731"/>
</dbReference>
<comment type="caution">
    <text evidence="9">The sequence shown here is derived from an EMBL/GenBank/DDBJ whole genome shotgun (WGS) entry which is preliminary data.</text>
</comment>
<reference evidence="9" key="2">
    <citation type="submission" date="2020-06" db="EMBL/GenBank/DDBJ databases">
        <title>Helianthus annuus Genome sequencing and assembly Release 2.</title>
        <authorList>
            <person name="Gouzy J."/>
            <person name="Langlade N."/>
            <person name="Munos S."/>
        </authorList>
    </citation>
    <scope>NUCLEOTIDE SEQUENCE</scope>
    <source>
        <tissue evidence="9">Leaves</tissue>
    </source>
</reference>
<dbReference type="GO" id="GO:0004674">
    <property type="term" value="F:protein serine/threonine kinase activity"/>
    <property type="evidence" value="ECO:0007669"/>
    <property type="project" value="UniProtKB-KW"/>
</dbReference>
<name>A0A9K3E2N1_HELAN</name>
<dbReference type="Gene3D" id="3.30.200.20">
    <property type="entry name" value="Phosphorylase Kinase, domain 1"/>
    <property type="match status" value="1"/>
</dbReference>
<keyword evidence="6" id="KW-0067">ATP-binding</keyword>
<evidence type="ECO:0000256" key="2">
    <source>
        <dbReference type="ARBA" id="ARBA00022527"/>
    </source>
</evidence>
<dbReference type="EC" id="2.7.11.1" evidence="1"/>
<comment type="catalytic activity">
    <reaction evidence="7">
        <text>L-threonyl-[protein] + ATP = O-phospho-L-threonyl-[protein] + ADP + H(+)</text>
        <dbReference type="Rhea" id="RHEA:46608"/>
        <dbReference type="Rhea" id="RHEA-COMP:11060"/>
        <dbReference type="Rhea" id="RHEA-COMP:11605"/>
        <dbReference type="ChEBI" id="CHEBI:15378"/>
        <dbReference type="ChEBI" id="CHEBI:30013"/>
        <dbReference type="ChEBI" id="CHEBI:30616"/>
        <dbReference type="ChEBI" id="CHEBI:61977"/>
        <dbReference type="ChEBI" id="CHEBI:456216"/>
        <dbReference type="EC" id="2.7.11.1"/>
    </reaction>
</comment>
<gene>
    <name evidence="9" type="ORF">HanXRQr2_Chr15g0697731</name>
</gene>
<dbReference type="Proteomes" id="UP000215914">
    <property type="component" value="Unassembled WGS sequence"/>
</dbReference>
<dbReference type="EMBL" id="MNCJ02000330">
    <property type="protein sequence ID" value="KAF5764933.1"/>
    <property type="molecule type" value="Genomic_DNA"/>
</dbReference>
<evidence type="ECO:0000256" key="6">
    <source>
        <dbReference type="ARBA" id="ARBA00022840"/>
    </source>
</evidence>
<accession>A0A9K3E2N1</accession>
<protein>
    <recommendedName>
        <fullName evidence="1">non-specific serine/threonine protein kinase</fullName>
        <ecNumber evidence="1">2.7.11.1</ecNumber>
    </recommendedName>
</protein>
<keyword evidence="2 9" id="KW-0723">Serine/threonine-protein kinase</keyword>
<proteinExistence type="predicted"/>
<sequence length="177" mass="20761">MFLDYWEFRYKAFDELEGIEAAWNQIKVSGFLSHPEELESLYSEVHLLKTPKHKNIIKFYSSWVDTTKEHINFITEISISEDSIIIFTLGFSGRTDSTPPEARARARWDRAKNVNVLGVEFAKSSVEVPFVWHIQVSTWIRHFVACFHQISPEATRQVLGTYTIRNKFFVNHDYDLL</sequence>